<dbReference type="PANTHER" id="PTHR39082:SF1">
    <property type="entry name" value="SCAVENGER RECEPTOR CLASS A MEMBER 3"/>
    <property type="match status" value="1"/>
</dbReference>
<dbReference type="InterPro" id="IPR056003">
    <property type="entry name" value="CT398_CC_hairpin"/>
</dbReference>
<dbReference type="PANTHER" id="PTHR39082">
    <property type="entry name" value="PHOSPHOLIPASE C-BETA-2-RELATED"/>
    <property type="match status" value="1"/>
</dbReference>
<keyword evidence="1" id="KW-0175">Coiled coil</keyword>
<comment type="caution">
    <text evidence="4">The sequence shown here is derived from an EMBL/GenBank/DDBJ whole genome shotgun (WGS) entry which is preliminary data.</text>
</comment>
<name>A0A2H5XFA6_9BACT</name>
<dbReference type="InterPro" id="IPR052376">
    <property type="entry name" value="Oxidative_Scav/Glycosyltrans"/>
</dbReference>
<dbReference type="Gene3D" id="1.10.287.1490">
    <property type="match status" value="1"/>
</dbReference>
<evidence type="ECO:0000313" key="5">
    <source>
        <dbReference type="Proteomes" id="UP000236173"/>
    </source>
</evidence>
<dbReference type="Pfam" id="PF24481">
    <property type="entry name" value="CT398_CC"/>
    <property type="match status" value="1"/>
</dbReference>
<feature type="coiled-coil region" evidence="1">
    <location>
        <begin position="30"/>
        <end position="170"/>
    </location>
</feature>
<dbReference type="EMBL" id="BEHT01000040">
    <property type="protein sequence ID" value="GBC99866.1"/>
    <property type="molecule type" value="Genomic_DNA"/>
</dbReference>
<protein>
    <submittedName>
        <fullName evidence="4">Chromosome partition protein Smc</fullName>
    </submittedName>
</protein>
<evidence type="ECO:0000313" key="4">
    <source>
        <dbReference type="EMBL" id="GBC99866.1"/>
    </source>
</evidence>
<feature type="domain" description="CT398-like coiled coil hairpin" evidence="3">
    <location>
        <begin position="10"/>
        <end position="186"/>
    </location>
</feature>
<reference evidence="5" key="1">
    <citation type="submission" date="2017-09" db="EMBL/GenBank/DDBJ databases">
        <title>Metaegenomics of thermophilic ammonia-oxidizing enrichment culture.</title>
        <authorList>
            <person name="Kato S."/>
            <person name="Suzuki K."/>
        </authorList>
    </citation>
    <scope>NUCLEOTIDE SEQUENCE [LARGE SCALE GENOMIC DNA]</scope>
</reference>
<dbReference type="AlphaFoldDB" id="A0A2H5XFA6"/>
<accession>A0A2H5XFA6</accession>
<organism evidence="4 5">
    <name type="scientific">Candidatus Fervidibacter japonicus</name>
    <dbReference type="NCBI Taxonomy" id="2035412"/>
    <lineage>
        <taxon>Bacteria</taxon>
        <taxon>Candidatus Fervidibacterota</taxon>
        <taxon>Candidatus Fervidibacter</taxon>
    </lineage>
</organism>
<evidence type="ECO:0000259" key="2">
    <source>
        <dbReference type="Pfam" id="PF02591"/>
    </source>
</evidence>
<proteinExistence type="predicted"/>
<dbReference type="Pfam" id="PF02591">
    <property type="entry name" value="Zn_ribbon_9"/>
    <property type="match status" value="1"/>
</dbReference>
<evidence type="ECO:0000256" key="1">
    <source>
        <dbReference type="SAM" id="Coils"/>
    </source>
</evidence>
<sequence>MRTIQVLYRLQMTDSRLAEIDRMSATLDEGDALEAEINRLLSEAREMEGTIRKLRQELLDTELELNAAETKVRQMENRLASGAVRNPREVEHLQAELDELRRRKDHLEDRMLELMLQLEDSQQRLKATEAQLHERQATRQEVRERAQRLKAQLDQERTALLQERERLQAMVPAEVLWRYERLKARLGGIAVAKIEGNLCGGCRITVTAEVWRALRDPEGLPTCENCGRFLYAEEHYRAE</sequence>
<feature type="domain" description="C4-type zinc ribbon" evidence="2">
    <location>
        <begin position="199"/>
        <end position="230"/>
    </location>
</feature>
<dbReference type="Proteomes" id="UP000236173">
    <property type="component" value="Unassembled WGS sequence"/>
</dbReference>
<dbReference type="InterPro" id="IPR003743">
    <property type="entry name" value="Zf-RING_7"/>
</dbReference>
<gene>
    <name evidence="4" type="primary">smc_2</name>
    <name evidence="4" type="ORF">HRbin17_02397</name>
</gene>
<evidence type="ECO:0000259" key="3">
    <source>
        <dbReference type="Pfam" id="PF24481"/>
    </source>
</evidence>